<dbReference type="Pfam" id="PF08387">
    <property type="entry name" value="FBD"/>
    <property type="match status" value="1"/>
</dbReference>
<dbReference type="SMART" id="SM00579">
    <property type="entry name" value="FBD"/>
    <property type="match status" value="1"/>
</dbReference>
<dbReference type="EnsemblPlants" id="EMT16099">
    <property type="protein sequence ID" value="EMT16099"/>
    <property type="gene ID" value="F775_21593"/>
</dbReference>
<dbReference type="PANTHER" id="PTHR32141:SF178">
    <property type="entry name" value="F-BOX DOMAIN-CONTAINING PROTEIN"/>
    <property type="match status" value="1"/>
</dbReference>
<protein>
    <submittedName>
        <fullName evidence="2">Uncharacterized protein</fullName>
    </submittedName>
</protein>
<dbReference type="Gene3D" id="3.80.10.10">
    <property type="entry name" value="Ribonuclease Inhibitor"/>
    <property type="match status" value="1"/>
</dbReference>
<dbReference type="InterPro" id="IPR032675">
    <property type="entry name" value="LRR_dom_sf"/>
</dbReference>
<feature type="region of interest" description="Disordered" evidence="1">
    <location>
        <begin position="1"/>
        <end position="97"/>
    </location>
</feature>
<dbReference type="InterPro" id="IPR055302">
    <property type="entry name" value="F-box_dom-containing"/>
</dbReference>
<dbReference type="PANTHER" id="PTHR32141">
    <property type="match status" value="1"/>
</dbReference>
<dbReference type="InterPro" id="IPR055411">
    <property type="entry name" value="LRR_FXL15/At3g58940/PEG3-like"/>
</dbReference>
<dbReference type="AlphaFoldDB" id="N1QZ15"/>
<feature type="compositionally biased region" description="Polar residues" evidence="1">
    <location>
        <begin position="32"/>
        <end position="46"/>
    </location>
</feature>
<proteinExistence type="predicted"/>
<dbReference type="Pfam" id="PF24758">
    <property type="entry name" value="LRR_At5g56370"/>
    <property type="match status" value="1"/>
</dbReference>
<dbReference type="SUPFAM" id="SSF52047">
    <property type="entry name" value="RNI-like"/>
    <property type="match status" value="1"/>
</dbReference>
<evidence type="ECO:0000313" key="2">
    <source>
        <dbReference type="EnsemblPlants" id="EMT16099"/>
    </source>
</evidence>
<evidence type="ECO:0000256" key="1">
    <source>
        <dbReference type="SAM" id="MobiDB-lite"/>
    </source>
</evidence>
<dbReference type="InterPro" id="IPR006566">
    <property type="entry name" value="FBD"/>
</dbReference>
<accession>N1QZ15</accession>
<reference evidence="2" key="1">
    <citation type="submission" date="2015-06" db="UniProtKB">
        <authorList>
            <consortium name="EnsemblPlants"/>
        </authorList>
    </citation>
    <scope>IDENTIFICATION</scope>
</reference>
<name>N1QZ15_AEGTA</name>
<organism evidence="2">
    <name type="scientific">Aegilops tauschii</name>
    <name type="common">Tausch's goatgrass</name>
    <name type="synonym">Aegilops squarrosa</name>
    <dbReference type="NCBI Taxonomy" id="37682"/>
    <lineage>
        <taxon>Eukaryota</taxon>
        <taxon>Viridiplantae</taxon>
        <taxon>Streptophyta</taxon>
        <taxon>Embryophyta</taxon>
        <taxon>Tracheophyta</taxon>
        <taxon>Spermatophyta</taxon>
        <taxon>Magnoliopsida</taxon>
        <taxon>Liliopsida</taxon>
        <taxon>Poales</taxon>
        <taxon>Poaceae</taxon>
        <taxon>BOP clade</taxon>
        <taxon>Pooideae</taxon>
        <taxon>Triticodae</taxon>
        <taxon>Triticeae</taxon>
        <taxon>Triticinae</taxon>
        <taxon>Aegilops</taxon>
    </lineage>
</organism>
<sequence length="497" mass="56102">MWVVLRRSAVRPSQILRKPTRRKRREKGVDSSEPSNRTSPKTQQRPSAVARRAGNGGCGGSPVQAGESRRGRPHQPPPRQYSLRGHHPPPIKDAARPPALARRWRPLWRASPLNLDDARLPRRSWDCISKILAEHRGPGRRLRLRHLDGPNSIADLAEWIRSPALDGLEEIHISYRYDLLLPPCALRFAPTLRVASFARCRFPEHISPTLAFPHLTRLALTEVETSEDALHALLAACSALRVLQLDWCGGFDRVVIDSPTLQSFGIVANSYVGELVIQYAPRLERLIAFDNFDIHVITAPRLHMVCFLDSHKTTLHVGTMASRGISGGNLAMSLRSVKIFILDTVGPDLDAVLNFIKYFPCLEKLVITLYLEVDMKKKNVRHLDPQDRIECLDLSLKEVVLKGYEGKRSDLNFAKFFVLNAKVLESMELRVQDNTFTRRWETNQCRRLQLDSRASRNARFEFGEAYPFTTFACSKHAHVLTMADPVGTSCGVCGHTD</sequence>